<dbReference type="EMBL" id="KZ821456">
    <property type="protein sequence ID" value="PYH35342.1"/>
    <property type="molecule type" value="Genomic_DNA"/>
</dbReference>
<sequence length="90" mass="10334">MYQFRLSHHRPFIVIVASTSHFLSSSSFLAKHYPESGSKFGASLQSKRSIDPIDPIVTLWPTDKELPQPQECKYNMRCIMTLSKKYTLKG</sequence>
<accession>A0A318ZH11</accession>
<dbReference type="AlphaFoldDB" id="A0A318ZH11"/>
<dbReference type="GeneID" id="37125522"/>
<name>A0A318ZH11_ASPNB</name>
<reference evidence="1" key="1">
    <citation type="submission" date="2016-12" db="EMBL/GenBank/DDBJ databases">
        <title>The genomes of Aspergillus section Nigri reveals drivers in fungal speciation.</title>
        <authorList>
            <consortium name="DOE Joint Genome Institute"/>
            <person name="Vesth T.C."/>
            <person name="Nybo J."/>
            <person name="Theobald S."/>
            <person name="Brandl J."/>
            <person name="Frisvad J.C."/>
            <person name="Nielsen K.F."/>
            <person name="Lyhne E.K."/>
            <person name="Kogle M.E."/>
            <person name="Kuo A."/>
            <person name="Riley R."/>
            <person name="Clum A."/>
            <person name="Nolan M."/>
            <person name="Lipzen A."/>
            <person name="Salamov A."/>
            <person name="Henrissat B."/>
            <person name="Wiebenga A."/>
            <person name="De Vries R.P."/>
            <person name="Grigoriev I.V."/>
            <person name="Mortensen U.H."/>
            <person name="Andersen M.R."/>
            <person name="Baker S.E."/>
        </authorList>
    </citation>
    <scope>NUCLEOTIDE SEQUENCE [LARGE SCALE GENOMIC DNA]</scope>
    <source>
        <strain evidence="1">CBS 115656</strain>
    </source>
</reference>
<keyword evidence="2" id="KW-1185">Reference proteome</keyword>
<dbReference type="Proteomes" id="UP000247647">
    <property type="component" value="Unassembled WGS sequence"/>
</dbReference>
<proteinExistence type="predicted"/>
<dbReference type="RefSeq" id="XP_025480820.1">
    <property type="nucleotide sequence ID" value="XM_025623066.1"/>
</dbReference>
<organism evidence="1 2">
    <name type="scientific">Aspergillus neoniger (strain CBS 115656)</name>
    <dbReference type="NCBI Taxonomy" id="1448310"/>
    <lineage>
        <taxon>Eukaryota</taxon>
        <taxon>Fungi</taxon>
        <taxon>Dikarya</taxon>
        <taxon>Ascomycota</taxon>
        <taxon>Pezizomycotina</taxon>
        <taxon>Eurotiomycetes</taxon>
        <taxon>Eurotiomycetidae</taxon>
        <taxon>Eurotiales</taxon>
        <taxon>Aspergillaceae</taxon>
        <taxon>Aspergillus</taxon>
        <taxon>Aspergillus subgen. Circumdati</taxon>
    </lineage>
</organism>
<evidence type="ECO:0000313" key="1">
    <source>
        <dbReference type="EMBL" id="PYH35342.1"/>
    </source>
</evidence>
<gene>
    <name evidence="1" type="ORF">BO87DRAFT_375529</name>
</gene>
<evidence type="ECO:0000313" key="2">
    <source>
        <dbReference type="Proteomes" id="UP000247647"/>
    </source>
</evidence>
<protein>
    <submittedName>
        <fullName evidence="1">Uncharacterized protein</fullName>
    </submittedName>
</protein>